<protein>
    <recommendedName>
        <fullName evidence="9">Thiamine-phosphate synthase</fullName>
        <shortName evidence="9">TP synthase</shortName>
        <shortName evidence="9">TPS</shortName>
        <ecNumber evidence="9">2.5.1.3</ecNumber>
    </recommendedName>
    <alternativeName>
        <fullName evidence="9">Thiamine-phosphate pyrophosphorylase</fullName>
        <shortName evidence="9">TMP pyrophosphorylase</shortName>
        <shortName evidence="9">TMP-PPase</shortName>
    </alternativeName>
</protein>
<evidence type="ECO:0000256" key="9">
    <source>
        <dbReference type="HAMAP-Rule" id="MF_00097"/>
    </source>
</evidence>
<feature type="binding site" evidence="9">
    <location>
        <begin position="149"/>
        <end position="151"/>
    </location>
    <ligand>
        <name>2-[(2R,5Z)-2-carboxy-4-methylthiazol-5(2H)-ylidene]ethyl phosphate</name>
        <dbReference type="ChEBI" id="CHEBI:62899"/>
    </ligand>
</feature>
<evidence type="ECO:0000259" key="12">
    <source>
        <dbReference type="Pfam" id="PF02581"/>
    </source>
</evidence>
<feature type="binding site" evidence="9">
    <location>
        <position position="85"/>
    </location>
    <ligand>
        <name>Mg(2+)</name>
        <dbReference type="ChEBI" id="CHEBI:18420"/>
    </ligand>
</feature>
<dbReference type="GO" id="GO:0004789">
    <property type="term" value="F:thiamine-phosphate diphosphorylase activity"/>
    <property type="evidence" value="ECO:0007669"/>
    <property type="project" value="UniProtKB-UniRule"/>
</dbReference>
<comment type="cofactor">
    <cofactor evidence="9">
        <name>Mg(2+)</name>
        <dbReference type="ChEBI" id="CHEBI:18420"/>
    </cofactor>
    <text evidence="9">Binds 1 Mg(2+) ion per subunit.</text>
</comment>
<dbReference type="EMBL" id="CP030840">
    <property type="protein sequence ID" value="AXC14862.1"/>
    <property type="molecule type" value="Genomic_DNA"/>
</dbReference>
<feature type="binding site" evidence="9">
    <location>
        <position position="123"/>
    </location>
    <ligand>
        <name>4-amino-2-methyl-5-(diphosphooxymethyl)pyrimidine</name>
        <dbReference type="ChEBI" id="CHEBI:57841"/>
    </ligand>
</feature>
<dbReference type="GO" id="GO:0000287">
    <property type="term" value="F:magnesium ion binding"/>
    <property type="evidence" value="ECO:0007669"/>
    <property type="project" value="UniProtKB-UniRule"/>
</dbReference>
<sequence length="224" mass="23936">MNQKMLSRLYPILPRLYPILDASVLAGEGVAREQQLQRLGQELLESGVTLLQYRNKSGGEAEVLADARILRDGMPAGKCLLILNDYPRLAVEAQFDGVHLGQGDMPASQGRAILGNDRVLGLSTHNLEQLAAAERSSANYVAIGPVFATSSKQNPDPVVGLEGVKRARMLTTKPLVAIGGITLETCRQVVDAGADSIAVISSLFSDQGGRAPAKVAEDFFAKLR</sequence>
<feature type="binding site" evidence="9">
    <location>
        <begin position="52"/>
        <end position="56"/>
    </location>
    <ligand>
        <name>4-amino-2-methyl-5-(diphosphooxymethyl)pyrimidine</name>
        <dbReference type="ChEBI" id="CHEBI:57841"/>
    </ligand>
</feature>
<evidence type="ECO:0000256" key="10">
    <source>
        <dbReference type="RuleBase" id="RU003826"/>
    </source>
</evidence>
<feature type="domain" description="Thiamine phosphate synthase/TenI" evidence="12">
    <location>
        <begin position="33"/>
        <end position="203"/>
    </location>
</feature>
<comment type="pathway">
    <text evidence="1 9 11">Cofactor biosynthesis; thiamine diphosphate biosynthesis; thiamine phosphate from 4-amino-2-methyl-5-diphosphomethylpyrimidine and 4-methyl-5-(2-phosphoethyl)-thiazole: step 1/1.</text>
</comment>
<dbReference type="Proteomes" id="UP000253606">
    <property type="component" value="Chromosome"/>
</dbReference>
<dbReference type="KEGG" id="abas:ACPOL_5614"/>
<feature type="binding site" evidence="9">
    <location>
        <position position="152"/>
    </location>
    <ligand>
        <name>4-amino-2-methyl-5-(diphosphooxymethyl)pyrimidine</name>
        <dbReference type="ChEBI" id="CHEBI:57841"/>
    </ligand>
</feature>
<dbReference type="PANTHER" id="PTHR20857:SF15">
    <property type="entry name" value="THIAMINE-PHOSPHATE SYNTHASE"/>
    <property type="match status" value="1"/>
</dbReference>
<evidence type="ECO:0000256" key="1">
    <source>
        <dbReference type="ARBA" id="ARBA00005165"/>
    </source>
</evidence>
<organism evidence="13 14">
    <name type="scientific">Acidisarcina polymorpha</name>
    <dbReference type="NCBI Taxonomy" id="2211140"/>
    <lineage>
        <taxon>Bacteria</taxon>
        <taxon>Pseudomonadati</taxon>
        <taxon>Acidobacteriota</taxon>
        <taxon>Terriglobia</taxon>
        <taxon>Terriglobales</taxon>
        <taxon>Acidobacteriaceae</taxon>
        <taxon>Acidisarcina</taxon>
    </lineage>
</organism>
<dbReference type="Pfam" id="PF02581">
    <property type="entry name" value="TMP-TENI"/>
    <property type="match status" value="1"/>
</dbReference>
<dbReference type="InterPro" id="IPR034291">
    <property type="entry name" value="TMP_synthase"/>
</dbReference>
<feature type="binding site" evidence="9">
    <location>
        <position position="180"/>
    </location>
    <ligand>
        <name>2-[(2R,5Z)-2-carboxy-4-methylthiazol-5(2H)-ylidene]ethyl phosphate</name>
        <dbReference type="ChEBI" id="CHEBI:62899"/>
    </ligand>
</feature>
<evidence type="ECO:0000256" key="4">
    <source>
        <dbReference type="ARBA" id="ARBA00022842"/>
    </source>
</evidence>
<dbReference type="HAMAP" id="MF_00097">
    <property type="entry name" value="TMP_synthase"/>
    <property type="match status" value="1"/>
</dbReference>
<keyword evidence="4 9" id="KW-0460">Magnesium</keyword>
<comment type="catalytic activity">
    <reaction evidence="6 9 10">
        <text>4-methyl-5-(2-phosphooxyethyl)-thiazole + 4-amino-2-methyl-5-(diphosphooxymethyl)pyrimidine + H(+) = thiamine phosphate + diphosphate</text>
        <dbReference type="Rhea" id="RHEA:22328"/>
        <dbReference type="ChEBI" id="CHEBI:15378"/>
        <dbReference type="ChEBI" id="CHEBI:33019"/>
        <dbReference type="ChEBI" id="CHEBI:37575"/>
        <dbReference type="ChEBI" id="CHEBI:57841"/>
        <dbReference type="ChEBI" id="CHEBI:58296"/>
        <dbReference type="EC" id="2.5.1.3"/>
    </reaction>
</comment>
<dbReference type="GO" id="GO:0009228">
    <property type="term" value="P:thiamine biosynthetic process"/>
    <property type="evidence" value="ECO:0007669"/>
    <property type="project" value="UniProtKB-KW"/>
</dbReference>
<comment type="similarity">
    <text evidence="9 10">Belongs to the thiamine-phosphate synthase family.</text>
</comment>
<feature type="binding site" evidence="9">
    <location>
        <position position="84"/>
    </location>
    <ligand>
        <name>4-amino-2-methyl-5-(diphosphooxymethyl)pyrimidine</name>
        <dbReference type="ChEBI" id="CHEBI:57841"/>
    </ligand>
</feature>
<evidence type="ECO:0000256" key="3">
    <source>
        <dbReference type="ARBA" id="ARBA00022723"/>
    </source>
</evidence>
<keyword evidence="3 9" id="KW-0479">Metal-binding</keyword>
<dbReference type="CDD" id="cd00564">
    <property type="entry name" value="TMP_TenI"/>
    <property type="match status" value="1"/>
</dbReference>
<dbReference type="SUPFAM" id="SSF51391">
    <property type="entry name" value="Thiamin phosphate synthase"/>
    <property type="match status" value="1"/>
</dbReference>
<dbReference type="InterPro" id="IPR022998">
    <property type="entry name" value="ThiamineP_synth_TenI"/>
</dbReference>
<keyword evidence="14" id="KW-1185">Reference proteome</keyword>
<comment type="function">
    <text evidence="9">Condenses 4-methyl-5-(beta-hydroxyethyl)thiazole monophosphate (THZ-P) and 2-methyl-4-amino-5-hydroxymethyl pyrimidine pyrophosphate (HMP-PP) to form thiamine monophosphate (TMP).</text>
</comment>
<evidence type="ECO:0000256" key="2">
    <source>
        <dbReference type="ARBA" id="ARBA00022679"/>
    </source>
</evidence>
<evidence type="ECO:0000313" key="13">
    <source>
        <dbReference type="EMBL" id="AXC14862.1"/>
    </source>
</evidence>
<dbReference type="NCBIfam" id="TIGR00693">
    <property type="entry name" value="thiE"/>
    <property type="match status" value="1"/>
</dbReference>
<feature type="binding site" evidence="9">
    <location>
        <begin position="200"/>
        <end position="201"/>
    </location>
    <ligand>
        <name>2-[(2R,5Z)-2-carboxy-4-methylthiazol-5(2H)-ylidene]ethyl phosphate</name>
        <dbReference type="ChEBI" id="CHEBI:62899"/>
    </ligand>
</feature>
<dbReference type="GO" id="GO:0005737">
    <property type="term" value="C:cytoplasm"/>
    <property type="evidence" value="ECO:0007669"/>
    <property type="project" value="TreeGrafter"/>
</dbReference>
<dbReference type="InterPro" id="IPR036206">
    <property type="entry name" value="ThiamineP_synth_sf"/>
</dbReference>
<proteinExistence type="inferred from homology"/>
<evidence type="ECO:0000256" key="6">
    <source>
        <dbReference type="ARBA" id="ARBA00047334"/>
    </source>
</evidence>
<dbReference type="UniPathway" id="UPA00060">
    <property type="reaction ID" value="UER00141"/>
</dbReference>
<evidence type="ECO:0000256" key="7">
    <source>
        <dbReference type="ARBA" id="ARBA00047851"/>
    </source>
</evidence>
<dbReference type="RefSeq" id="WP_236657027.1">
    <property type="nucleotide sequence ID" value="NZ_CP030840.1"/>
</dbReference>
<keyword evidence="5 9" id="KW-0784">Thiamine biosynthesis</keyword>
<evidence type="ECO:0000256" key="8">
    <source>
        <dbReference type="ARBA" id="ARBA00047883"/>
    </source>
</evidence>
<feature type="binding site" evidence="9">
    <location>
        <position position="104"/>
    </location>
    <ligand>
        <name>Mg(2+)</name>
        <dbReference type="ChEBI" id="CHEBI:18420"/>
    </ligand>
</feature>
<dbReference type="PANTHER" id="PTHR20857">
    <property type="entry name" value="THIAMINE-PHOSPHATE PYROPHOSPHORYLASE"/>
    <property type="match status" value="1"/>
</dbReference>
<reference evidence="13 14" key="1">
    <citation type="journal article" date="2018" name="Front. Microbiol.">
        <title>Hydrolytic Capabilities as a Key to Environmental Success: Chitinolytic and Cellulolytic Acidobacteria From Acidic Sub-arctic Soils and Boreal Peatlands.</title>
        <authorList>
            <person name="Belova S.E."/>
            <person name="Ravin N.V."/>
            <person name="Pankratov T.A."/>
            <person name="Rakitin A.L."/>
            <person name="Ivanova A.A."/>
            <person name="Beletsky A.V."/>
            <person name="Mardanov A.V."/>
            <person name="Sinninghe Damste J.S."/>
            <person name="Dedysh S.N."/>
        </authorList>
    </citation>
    <scope>NUCLEOTIDE SEQUENCE [LARGE SCALE GENOMIC DNA]</scope>
    <source>
        <strain evidence="13 14">SBC82</strain>
    </source>
</reference>
<keyword evidence="2 9" id="KW-0808">Transferase</keyword>
<dbReference type="InterPro" id="IPR013785">
    <property type="entry name" value="Aldolase_TIM"/>
</dbReference>
<dbReference type="Gene3D" id="3.20.20.70">
    <property type="entry name" value="Aldolase class I"/>
    <property type="match status" value="1"/>
</dbReference>
<name>A0A2Z5G6J6_9BACT</name>
<dbReference type="GO" id="GO:0009229">
    <property type="term" value="P:thiamine diphosphate biosynthetic process"/>
    <property type="evidence" value="ECO:0007669"/>
    <property type="project" value="UniProtKB-UniRule"/>
</dbReference>
<evidence type="ECO:0000256" key="5">
    <source>
        <dbReference type="ARBA" id="ARBA00022977"/>
    </source>
</evidence>
<comment type="catalytic activity">
    <reaction evidence="7 9 10">
        <text>2-(2-carboxy-4-methylthiazol-5-yl)ethyl phosphate + 4-amino-2-methyl-5-(diphosphooxymethyl)pyrimidine + 2 H(+) = thiamine phosphate + CO2 + diphosphate</text>
        <dbReference type="Rhea" id="RHEA:47848"/>
        <dbReference type="ChEBI" id="CHEBI:15378"/>
        <dbReference type="ChEBI" id="CHEBI:16526"/>
        <dbReference type="ChEBI" id="CHEBI:33019"/>
        <dbReference type="ChEBI" id="CHEBI:37575"/>
        <dbReference type="ChEBI" id="CHEBI:57841"/>
        <dbReference type="ChEBI" id="CHEBI:62890"/>
        <dbReference type="EC" id="2.5.1.3"/>
    </reaction>
</comment>
<evidence type="ECO:0000256" key="11">
    <source>
        <dbReference type="RuleBase" id="RU004253"/>
    </source>
</evidence>
<evidence type="ECO:0000313" key="14">
    <source>
        <dbReference type="Proteomes" id="UP000253606"/>
    </source>
</evidence>
<accession>A0A2Z5G6J6</accession>
<dbReference type="EC" id="2.5.1.3" evidence="9"/>
<comment type="catalytic activity">
    <reaction evidence="8 9 10">
        <text>2-[(2R,5Z)-2-carboxy-4-methylthiazol-5(2H)-ylidene]ethyl phosphate + 4-amino-2-methyl-5-(diphosphooxymethyl)pyrimidine + 2 H(+) = thiamine phosphate + CO2 + diphosphate</text>
        <dbReference type="Rhea" id="RHEA:47844"/>
        <dbReference type="ChEBI" id="CHEBI:15378"/>
        <dbReference type="ChEBI" id="CHEBI:16526"/>
        <dbReference type="ChEBI" id="CHEBI:33019"/>
        <dbReference type="ChEBI" id="CHEBI:37575"/>
        <dbReference type="ChEBI" id="CHEBI:57841"/>
        <dbReference type="ChEBI" id="CHEBI:62899"/>
        <dbReference type="EC" id="2.5.1.3"/>
    </reaction>
</comment>
<dbReference type="AlphaFoldDB" id="A0A2Z5G6J6"/>
<gene>
    <name evidence="9" type="primary">thiE</name>
    <name evidence="13" type="ORF">ACPOL_5614</name>
</gene>